<evidence type="ECO:0000313" key="2">
    <source>
        <dbReference type="Proteomes" id="UP000179797"/>
    </source>
</evidence>
<dbReference type="EMBL" id="JRYR02000001">
    <property type="protein sequence ID" value="OHX67762.1"/>
    <property type="molecule type" value="Genomic_DNA"/>
</dbReference>
<gene>
    <name evidence="1" type="ORF">NH26_16135</name>
</gene>
<keyword evidence="2" id="KW-1185">Reference proteome</keyword>
<proteinExistence type="predicted"/>
<sequence>MKYFLGLLFITLSFSKVFSQGKNLADCIILKNGVLQIFAFSESSEDSFFQLSKKRSSKTVFWEVFREVGDLKRAYEVNKLPLGIYKFQFALDGNAVYGEVSKLTSGTSMKIFNSDISYKRPFFDVAVDGDTLQVVGFFGENKEVRLSMKNEAEDDDTYSSNVKLSDGGLKTQYILSEFNPGIYVIRAQIEDRTFVRNFEIK</sequence>
<comment type="caution">
    <text evidence="1">The sequence shown here is derived from an EMBL/GenBank/DDBJ whole genome shotgun (WGS) entry which is preliminary data.</text>
</comment>
<reference evidence="1 2" key="1">
    <citation type="journal article" date="2012" name="Int. J. Syst. Evol. Microbiol.">
        <title>Flammeovirga pacifica sp. nov., isolated from deep-sea sediment.</title>
        <authorList>
            <person name="Xu H."/>
            <person name="Fu Y."/>
            <person name="Yang N."/>
            <person name="Ding Z."/>
            <person name="Lai Q."/>
            <person name="Zeng R."/>
        </authorList>
    </citation>
    <scope>NUCLEOTIDE SEQUENCE [LARGE SCALE GENOMIC DNA]</scope>
    <source>
        <strain evidence="2">DSM 24597 / LMG 26175 / WPAGA1</strain>
    </source>
</reference>
<dbReference type="Proteomes" id="UP000179797">
    <property type="component" value="Unassembled WGS sequence"/>
</dbReference>
<evidence type="ECO:0000313" key="1">
    <source>
        <dbReference type="EMBL" id="OHX67762.1"/>
    </source>
</evidence>
<dbReference type="RefSeq" id="WP_044228347.1">
    <property type="nucleotide sequence ID" value="NZ_JRYR02000001.1"/>
</dbReference>
<name>A0A1S1Z3F5_FLAPC</name>
<dbReference type="OrthoDB" id="977885at2"/>
<dbReference type="AlphaFoldDB" id="A0A1S1Z3F5"/>
<protein>
    <submittedName>
        <fullName evidence="1">Uncharacterized protein</fullName>
    </submittedName>
</protein>
<accession>A0A1S1Z3F5</accession>
<organism evidence="1 2">
    <name type="scientific">Flammeovirga pacifica</name>
    <dbReference type="NCBI Taxonomy" id="915059"/>
    <lineage>
        <taxon>Bacteria</taxon>
        <taxon>Pseudomonadati</taxon>
        <taxon>Bacteroidota</taxon>
        <taxon>Cytophagia</taxon>
        <taxon>Cytophagales</taxon>
        <taxon>Flammeovirgaceae</taxon>
        <taxon>Flammeovirga</taxon>
    </lineage>
</organism>